<evidence type="ECO:0000256" key="6">
    <source>
        <dbReference type="ARBA" id="ARBA00022777"/>
    </source>
</evidence>
<evidence type="ECO:0000256" key="2">
    <source>
        <dbReference type="ARBA" id="ARBA00012438"/>
    </source>
</evidence>
<keyword evidence="5 8" id="KW-0812">Transmembrane</keyword>
<evidence type="ECO:0000256" key="7">
    <source>
        <dbReference type="ARBA" id="ARBA00022989"/>
    </source>
</evidence>
<gene>
    <name evidence="10" type="ORF">NQ519_12045</name>
</gene>
<evidence type="ECO:0000259" key="9">
    <source>
        <dbReference type="PROSITE" id="PS50109"/>
    </source>
</evidence>
<keyword evidence="8" id="KW-0472">Membrane</keyword>
<accession>A0ABY5V6Z5</accession>
<proteinExistence type="predicted"/>
<dbReference type="PANTHER" id="PTHR45436:SF5">
    <property type="entry name" value="SENSOR HISTIDINE KINASE TRCS"/>
    <property type="match status" value="1"/>
</dbReference>
<feature type="transmembrane region" description="Helical" evidence="8">
    <location>
        <begin position="133"/>
        <end position="156"/>
    </location>
</feature>
<dbReference type="SMART" id="SM00388">
    <property type="entry name" value="HisKA"/>
    <property type="match status" value="1"/>
</dbReference>
<dbReference type="SUPFAM" id="SSF47384">
    <property type="entry name" value="Homodimeric domain of signal transducing histidine kinase"/>
    <property type="match status" value="1"/>
</dbReference>
<dbReference type="EC" id="2.7.13.3" evidence="2"/>
<dbReference type="GO" id="GO:0016301">
    <property type="term" value="F:kinase activity"/>
    <property type="evidence" value="ECO:0007669"/>
    <property type="project" value="UniProtKB-KW"/>
</dbReference>
<organism evidence="10 11">
    <name type="scientific">Alistipes senegalensis JC50</name>
    <dbReference type="NCBI Taxonomy" id="1033732"/>
    <lineage>
        <taxon>Bacteria</taxon>
        <taxon>Pseudomonadati</taxon>
        <taxon>Bacteroidota</taxon>
        <taxon>Bacteroidia</taxon>
        <taxon>Bacteroidales</taxon>
        <taxon>Rikenellaceae</taxon>
        <taxon>Alistipes</taxon>
    </lineage>
</organism>
<evidence type="ECO:0000256" key="3">
    <source>
        <dbReference type="ARBA" id="ARBA00022553"/>
    </source>
</evidence>
<name>A0ABY5V6Z5_9BACT</name>
<feature type="domain" description="Histidine kinase" evidence="9">
    <location>
        <begin position="218"/>
        <end position="419"/>
    </location>
</feature>
<keyword evidence="3" id="KW-0597">Phosphoprotein</keyword>
<dbReference type="RefSeq" id="WP_019150904.1">
    <property type="nucleotide sequence ID" value="NZ_CP102252.1"/>
</dbReference>
<reference evidence="10" key="1">
    <citation type="journal article" date="2022" name="Cell">
        <title>Design, construction, and in vivo augmentation of a complex gut microbiome.</title>
        <authorList>
            <person name="Cheng A.G."/>
            <person name="Ho P.Y."/>
            <person name="Aranda-Diaz A."/>
            <person name="Jain S."/>
            <person name="Yu F.B."/>
            <person name="Meng X."/>
            <person name="Wang M."/>
            <person name="Iakiviak M."/>
            <person name="Nagashima K."/>
            <person name="Zhao A."/>
            <person name="Murugkar P."/>
            <person name="Patil A."/>
            <person name="Atabakhsh K."/>
            <person name="Weakley A."/>
            <person name="Yan J."/>
            <person name="Brumbaugh A.R."/>
            <person name="Higginbottom S."/>
            <person name="Dimas A."/>
            <person name="Shiver A.L."/>
            <person name="Deutschbauer A."/>
            <person name="Neff N."/>
            <person name="Sonnenburg J.L."/>
            <person name="Huang K.C."/>
            <person name="Fischbach M.A."/>
        </authorList>
    </citation>
    <scope>NUCLEOTIDE SEQUENCE</scope>
    <source>
        <strain evidence="10">JC50</strain>
    </source>
</reference>
<keyword evidence="4" id="KW-0808">Transferase</keyword>
<dbReference type="SUPFAM" id="SSF55874">
    <property type="entry name" value="ATPase domain of HSP90 chaperone/DNA topoisomerase II/histidine kinase"/>
    <property type="match status" value="1"/>
</dbReference>
<comment type="catalytic activity">
    <reaction evidence="1">
        <text>ATP + protein L-histidine = ADP + protein N-phospho-L-histidine.</text>
        <dbReference type="EC" id="2.7.13.3"/>
    </reaction>
</comment>
<keyword evidence="6 10" id="KW-0418">Kinase</keyword>
<dbReference type="CDD" id="cd00082">
    <property type="entry name" value="HisKA"/>
    <property type="match status" value="1"/>
</dbReference>
<dbReference type="InterPro" id="IPR050428">
    <property type="entry name" value="TCS_sensor_his_kinase"/>
</dbReference>
<dbReference type="SMART" id="SM00387">
    <property type="entry name" value="HATPase_c"/>
    <property type="match status" value="1"/>
</dbReference>
<sequence length="419" mass="47887">MKLITRIALRLSLSLLPLMALWAAVFYYAMIDQVNDDTDDVLEKYSEMIIMRMLSDHPLPEKRDGNNNSYTLTRVSEDYASKQTGYVFRDAEVYIAEQQEWEPARLLTTIFRSGDGAYYELIVSMPTFEKTDLLASILQWVVYLYAMLLLIVLGMFNRSLGPVYRLLQWLDGYTLGGRNEALPEASSIDEFRRLYAAVHQTMKRSEEAFEQQKQFIGNASHELQTPLAVLRARLDWLLDHAALEKEAVGHVVSMQRTLSHAVRLNKTLLLLAKIDNNQFADCVQVDLARVCREQVALCGELFEGRGLHAGVRLPERFTVLMNETLAEVLVSNLVRNAYIHSACGAFIDVYTEGTTLVVENDGERRLDGDRIFERFYQGSKREGSTGLGLALVRAVCNCYGLRAEYDFRDGRHRFRIVWP</sequence>
<dbReference type="Gene3D" id="3.30.565.10">
    <property type="entry name" value="Histidine kinase-like ATPase, C-terminal domain"/>
    <property type="match status" value="1"/>
</dbReference>
<dbReference type="InterPro" id="IPR003661">
    <property type="entry name" value="HisK_dim/P_dom"/>
</dbReference>
<dbReference type="Proteomes" id="UP001058267">
    <property type="component" value="Chromosome"/>
</dbReference>
<dbReference type="Pfam" id="PF00512">
    <property type="entry name" value="HisKA"/>
    <property type="match status" value="1"/>
</dbReference>
<evidence type="ECO:0000313" key="10">
    <source>
        <dbReference type="EMBL" id="UWN64477.1"/>
    </source>
</evidence>
<evidence type="ECO:0000313" key="11">
    <source>
        <dbReference type="Proteomes" id="UP001058267"/>
    </source>
</evidence>
<evidence type="ECO:0000256" key="8">
    <source>
        <dbReference type="SAM" id="Phobius"/>
    </source>
</evidence>
<dbReference type="PROSITE" id="PS50109">
    <property type="entry name" value="HIS_KIN"/>
    <property type="match status" value="1"/>
</dbReference>
<evidence type="ECO:0000256" key="4">
    <source>
        <dbReference type="ARBA" id="ARBA00022679"/>
    </source>
</evidence>
<dbReference type="InterPro" id="IPR003594">
    <property type="entry name" value="HATPase_dom"/>
</dbReference>
<dbReference type="CDD" id="cd00075">
    <property type="entry name" value="HATPase"/>
    <property type="match status" value="1"/>
</dbReference>
<dbReference type="Pfam" id="PF02518">
    <property type="entry name" value="HATPase_c"/>
    <property type="match status" value="1"/>
</dbReference>
<feature type="transmembrane region" description="Helical" evidence="8">
    <location>
        <begin position="7"/>
        <end position="30"/>
    </location>
</feature>
<protein>
    <recommendedName>
        <fullName evidence="2">histidine kinase</fullName>
        <ecNumber evidence="2">2.7.13.3</ecNumber>
    </recommendedName>
</protein>
<dbReference type="InterPro" id="IPR036890">
    <property type="entry name" value="HATPase_C_sf"/>
</dbReference>
<dbReference type="Gene3D" id="1.10.287.130">
    <property type="match status" value="1"/>
</dbReference>
<evidence type="ECO:0000256" key="5">
    <source>
        <dbReference type="ARBA" id="ARBA00022692"/>
    </source>
</evidence>
<dbReference type="EMBL" id="CP102252">
    <property type="protein sequence ID" value="UWN64477.1"/>
    <property type="molecule type" value="Genomic_DNA"/>
</dbReference>
<keyword evidence="7 8" id="KW-1133">Transmembrane helix</keyword>
<keyword evidence="11" id="KW-1185">Reference proteome</keyword>
<evidence type="ECO:0000256" key="1">
    <source>
        <dbReference type="ARBA" id="ARBA00000085"/>
    </source>
</evidence>
<dbReference type="InterPro" id="IPR005467">
    <property type="entry name" value="His_kinase_dom"/>
</dbReference>
<dbReference type="PANTHER" id="PTHR45436">
    <property type="entry name" value="SENSOR HISTIDINE KINASE YKOH"/>
    <property type="match status" value="1"/>
</dbReference>
<dbReference type="InterPro" id="IPR036097">
    <property type="entry name" value="HisK_dim/P_sf"/>
</dbReference>